<dbReference type="PANTHER" id="PTHR11941:SF75">
    <property type="entry name" value="ENOYL-COA HYDRATASE_ISOMERASE FAMILY PROTEIN"/>
    <property type="match status" value="1"/>
</dbReference>
<dbReference type="GeneID" id="102806100"/>
<protein>
    <submittedName>
        <fullName evidence="2">3-hydroxybutyryl-CoA dehydratase-like protein, mitochondrial-like</fullName>
    </submittedName>
</protein>
<evidence type="ECO:0000313" key="2">
    <source>
        <dbReference type="RefSeq" id="XP_006819953.1"/>
    </source>
</evidence>
<evidence type="ECO:0000313" key="1">
    <source>
        <dbReference type="Proteomes" id="UP000694865"/>
    </source>
</evidence>
<dbReference type="RefSeq" id="XP_006819953.1">
    <property type="nucleotide sequence ID" value="XM_006819890.1"/>
</dbReference>
<dbReference type="Pfam" id="PF00378">
    <property type="entry name" value="ECH_1"/>
    <property type="match status" value="1"/>
</dbReference>
<dbReference type="Gene3D" id="3.90.226.10">
    <property type="entry name" value="2-enoyl-CoA Hydratase, Chain A, domain 1"/>
    <property type="match status" value="1"/>
</dbReference>
<dbReference type="PANTHER" id="PTHR11941">
    <property type="entry name" value="ENOYL-COA HYDRATASE-RELATED"/>
    <property type="match status" value="1"/>
</dbReference>
<dbReference type="Proteomes" id="UP000694865">
    <property type="component" value="Unplaced"/>
</dbReference>
<keyword evidence="1" id="KW-1185">Reference proteome</keyword>
<sequence>MIDTSAKYRVEFERDIAILYMNDGENRYNLDSLASLHSALDQVEGNSEVKALISVGVGKFYSNGLDLDWLMEQDVSKIEIFHKQIHRLFLRFLVFPVPTIAAINGHCFAAGGFVALCHDFRIMQNNKGWFSLPEVHIHRPFEYPMVKILSHRIPPGKHMRDVGLLGKRYTAAELMPTGLLDGVAEGKQLLDLARTMAADLVKIGLNRQTYHAMKLSMYEDLVEALQYVTLQDPDLLKHRGKEKARL</sequence>
<dbReference type="InterPro" id="IPR029045">
    <property type="entry name" value="ClpP/crotonase-like_dom_sf"/>
</dbReference>
<dbReference type="SUPFAM" id="SSF52096">
    <property type="entry name" value="ClpP/crotonase"/>
    <property type="match status" value="1"/>
</dbReference>
<organism evidence="1 2">
    <name type="scientific">Saccoglossus kowalevskii</name>
    <name type="common">Acorn worm</name>
    <dbReference type="NCBI Taxonomy" id="10224"/>
    <lineage>
        <taxon>Eukaryota</taxon>
        <taxon>Metazoa</taxon>
        <taxon>Hemichordata</taxon>
        <taxon>Enteropneusta</taxon>
        <taxon>Harrimaniidae</taxon>
        <taxon>Saccoglossus</taxon>
    </lineage>
</organism>
<dbReference type="CDD" id="cd06558">
    <property type="entry name" value="crotonase-like"/>
    <property type="match status" value="1"/>
</dbReference>
<name>A0ABM0MIW2_SACKO</name>
<accession>A0ABM0MIW2</accession>
<proteinExistence type="predicted"/>
<reference evidence="2" key="1">
    <citation type="submission" date="2025-08" db="UniProtKB">
        <authorList>
            <consortium name="RefSeq"/>
        </authorList>
    </citation>
    <scope>IDENTIFICATION</scope>
    <source>
        <tissue evidence="2">Testes</tissue>
    </source>
</reference>
<gene>
    <name evidence="2" type="primary">LOC102806100</name>
</gene>
<dbReference type="InterPro" id="IPR001753">
    <property type="entry name" value="Enoyl-CoA_hydra/iso"/>
</dbReference>